<keyword evidence="3" id="KW-1185">Reference proteome</keyword>
<dbReference type="AlphaFoldDB" id="A0A9W9CTV4"/>
<evidence type="ECO:0000313" key="2">
    <source>
        <dbReference type="EMBL" id="KAJ4386609.1"/>
    </source>
</evidence>
<keyword evidence="1" id="KW-0732">Signal</keyword>
<dbReference type="PANTHER" id="PTHR38123">
    <property type="entry name" value="CELL WALL SERINE-THREONINE-RICH GALACTOMANNOPROTEIN MP1 (AFU_ORTHOLOGUE AFUA_4G03240)"/>
    <property type="match status" value="1"/>
</dbReference>
<dbReference type="OrthoDB" id="5230052at2759"/>
<dbReference type="PANTHER" id="PTHR38123:SF6">
    <property type="entry name" value="CELL WALL SERINE-THREONINE-RICH GALACTOMANNOPROTEIN MP1 (AFU_ORTHOLOGUE AFUA_4G03240)"/>
    <property type="match status" value="1"/>
</dbReference>
<evidence type="ECO:0000313" key="3">
    <source>
        <dbReference type="Proteomes" id="UP001140453"/>
    </source>
</evidence>
<comment type="caution">
    <text evidence="2">The sequence shown here is derived from an EMBL/GenBank/DDBJ whole genome shotgun (WGS) entry which is preliminary data.</text>
</comment>
<name>A0A9W9CTV4_9PEZI</name>
<organism evidence="2 3">
    <name type="scientific">Gnomoniopsis smithogilvyi</name>
    <dbReference type="NCBI Taxonomy" id="1191159"/>
    <lineage>
        <taxon>Eukaryota</taxon>
        <taxon>Fungi</taxon>
        <taxon>Dikarya</taxon>
        <taxon>Ascomycota</taxon>
        <taxon>Pezizomycotina</taxon>
        <taxon>Sordariomycetes</taxon>
        <taxon>Sordariomycetidae</taxon>
        <taxon>Diaporthales</taxon>
        <taxon>Gnomoniaceae</taxon>
        <taxon>Gnomoniopsis</taxon>
    </lineage>
</organism>
<dbReference type="GO" id="GO:0005576">
    <property type="term" value="C:extracellular region"/>
    <property type="evidence" value="ECO:0007669"/>
    <property type="project" value="TreeGrafter"/>
</dbReference>
<reference evidence="2" key="1">
    <citation type="submission" date="2022-10" db="EMBL/GenBank/DDBJ databases">
        <title>Tapping the CABI collections for fungal endophytes: first genome assemblies for Collariella, Neodidymelliopsis, Ascochyta clinopodiicola, Didymella pomorum, Didymosphaeria variabile, Neocosmospora piperis and Neocucurbitaria cava.</title>
        <authorList>
            <person name="Hill R."/>
        </authorList>
    </citation>
    <scope>NUCLEOTIDE SEQUENCE</scope>
    <source>
        <strain evidence="2">IMI 355082</strain>
    </source>
</reference>
<dbReference type="Gene3D" id="1.20.1280.140">
    <property type="match status" value="1"/>
</dbReference>
<dbReference type="InterPro" id="IPR021054">
    <property type="entry name" value="Cell_wall_mannoprotein_1"/>
</dbReference>
<feature type="signal peptide" evidence="1">
    <location>
        <begin position="1"/>
        <end position="18"/>
    </location>
</feature>
<dbReference type="EMBL" id="JAPEVB010000006">
    <property type="protein sequence ID" value="KAJ4386609.1"/>
    <property type="molecule type" value="Genomic_DNA"/>
</dbReference>
<evidence type="ECO:0000256" key="1">
    <source>
        <dbReference type="SAM" id="SignalP"/>
    </source>
</evidence>
<gene>
    <name evidence="2" type="ORF">N0V93_009507</name>
</gene>
<feature type="chain" id="PRO_5040885954" evidence="1">
    <location>
        <begin position="19"/>
        <end position="199"/>
    </location>
</feature>
<sequence>MLFKFFFTIILWFNLALATGNDAELNKKPKNRVVFNAINVVANETRKLDAILQQWDGTVQGAFPINSQTSAILSAIKQGIKEAEESKKLRILGALKVKRATKHLIKDTKNVTMDLVYMKDRFKAISLGATVKGNLKKIQDASNEFNKVVVMKLPRIGRPIGRHLGRRVDKIFKKAIADNSNVDVEPDSNGKGALQKQDN</sequence>
<dbReference type="Pfam" id="PF12296">
    <property type="entry name" value="HsbA"/>
    <property type="match status" value="1"/>
</dbReference>
<proteinExistence type="predicted"/>
<protein>
    <submittedName>
        <fullName evidence="2">Uncharacterized protein</fullName>
    </submittedName>
</protein>
<accession>A0A9W9CTV4</accession>
<dbReference type="Proteomes" id="UP001140453">
    <property type="component" value="Unassembled WGS sequence"/>
</dbReference>